<comment type="function">
    <text evidence="1">Catalyzes an amino-pyrimidine hydrolysis reaction at the C5' of the pyrimidine moiety of thiamine compounds, a reaction that is part of a thiamine salvage pathway.</text>
</comment>
<dbReference type="PANTHER" id="PTHR43198">
    <property type="entry name" value="BIFUNCTIONAL TH2 PROTEIN"/>
    <property type="match status" value="1"/>
</dbReference>
<keyword evidence="4" id="KW-1185">Reference proteome</keyword>
<dbReference type="PANTHER" id="PTHR43198:SF2">
    <property type="entry name" value="SI:CH1073-67J19.1-RELATED"/>
    <property type="match status" value="1"/>
</dbReference>
<dbReference type="InterPro" id="IPR004305">
    <property type="entry name" value="Thiaminase-2/PQQC"/>
</dbReference>
<feature type="domain" description="Thiaminase-2/PQQC" evidence="2">
    <location>
        <begin position="8"/>
        <end position="211"/>
    </location>
</feature>
<reference evidence="3 4" key="1">
    <citation type="submission" date="2016-10" db="EMBL/GenBank/DDBJ databases">
        <authorList>
            <person name="de Groot N.N."/>
        </authorList>
    </citation>
    <scope>NUCLEOTIDE SEQUENCE [LARGE SCALE GENOMIC DNA]</scope>
    <source>
        <strain evidence="3 4">DSM 22900</strain>
    </source>
</reference>
<keyword evidence="1" id="KW-0378">Hydrolase</keyword>
<dbReference type="InterPro" id="IPR016084">
    <property type="entry name" value="Haem_Oase-like_multi-hlx"/>
</dbReference>
<dbReference type="CDD" id="cd19365">
    <property type="entry name" value="TenA_C-like"/>
    <property type="match status" value="1"/>
</dbReference>
<comment type="similarity">
    <text evidence="1">Belongs to the TenA family.</text>
</comment>
<keyword evidence="1" id="KW-0784">Thiamine biosynthesis</keyword>
<organism evidence="3 4">
    <name type="scientific">Parapedobacter composti</name>
    <dbReference type="NCBI Taxonomy" id="623281"/>
    <lineage>
        <taxon>Bacteria</taxon>
        <taxon>Pseudomonadati</taxon>
        <taxon>Bacteroidota</taxon>
        <taxon>Sphingobacteriia</taxon>
        <taxon>Sphingobacteriales</taxon>
        <taxon>Sphingobacteriaceae</taxon>
        <taxon>Parapedobacter</taxon>
    </lineage>
</organism>
<dbReference type="EMBL" id="FOLL01000007">
    <property type="protein sequence ID" value="SFC26087.1"/>
    <property type="molecule type" value="Genomic_DNA"/>
</dbReference>
<dbReference type="Pfam" id="PF03070">
    <property type="entry name" value="TENA_THI-4"/>
    <property type="match status" value="1"/>
</dbReference>
<evidence type="ECO:0000256" key="1">
    <source>
        <dbReference type="RuleBase" id="RU363093"/>
    </source>
</evidence>
<dbReference type="Gene3D" id="1.20.910.10">
    <property type="entry name" value="Heme oxygenase-like"/>
    <property type="match status" value="1"/>
</dbReference>
<dbReference type="InterPro" id="IPR027574">
    <property type="entry name" value="Thiaminase_II"/>
</dbReference>
<comment type="catalytic activity">
    <reaction evidence="1">
        <text>4-amino-5-aminomethyl-2-methylpyrimidine + H2O = 4-amino-5-hydroxymethyl-2-methylpyrimidine + NH4(+)</text>
        <dbReference type="Rhea" id="RHEA:31799"/>
        <dbReference type="ChEBI" id="CHEBI:15377"/>
        <dbReference type="ChEBI" id="CHEBI:16892"/>
        <dbReference type="ChEBI" id="CHEBI:28938"/>
        <dbReference type="ChEBI" id="CHEBI:63416"/>
        <dbReference type="EC" id="3.5.99.2"/>
    </reaction>
</comment>
<name>A0A1I1HPS4_9SPHI</name>
<comment type="catalytic activity">
    <reaction evidence="1">
        <text>thiamine + H2O = 5-(2-hydroxyethyl)-4-methylthiazole + 4-amino-5-hydroxymethyl-2-methylpyrimidine + H(+)</text>
        <dbReference type="Rhea" id="RHEA:17509"/>
        <dbReference type="ChEBI" id="CHEBI:15377"/>
        <dbReference type="ChEBI" id="CHEBI:15378"/>
        <dbReference type="ChEBI" id="CHEBI:16892"/>
        <dbReference type="ChEBI" id="CHEBI:17957"/>
        <dbReference type="ChEBI" id="CHEBI:18385"/>
        <dbReference type="EC" id="3.5.99.2"/>
    </reaction>
</comment>
<dbReference type="InterPro" id="IPR050967">
    <property type="entry name" value="Thiamine_Salvage_TenA"/>
</dbReference>
<dbReference type="OrthoDB" id="34166at2"/>
<evidence type="ECO:0000259" key="2">
    <source>
        <dbReference type="Pfam" id="PF03070"/>
    </source>
</evidence>
<dbReference type="GO" id="GO:0009228">
    <property type="term" value="P:thiamine biosynthetic process"/>
    <property type="evidence" value="ECO:0007669"/>
    <property type="project" value="UniProtKB-KW"/>
</dbReference>
<dbReference type="STRING" id="623281.SAMN05421747_10756"/>
<evidence type="ECO:0000313" key="3">
    <source>
        <dbReference type="EMBL" id="SFC26087.1"/>
    </source>
</evidence>
<dbReference type="NCBIfam" id="TIGR04306">
    <property type="entry name" value="salvage_TenA"/>
    <property type="match status" value="1"/>
</dbReference>
<dbReference type="RefSeq" id="WP_090973313.1">
    <property type="nucleotide sequence ID" value="NZ_FOLL01000007.1"/>
</dbReference>
<dbReference type="GO" id="GO:0005829">
    <property type="term" value="C:cytosol"/>
    <property type="evidence" value="ECO:0007669"/>
    <property type="project" value="TreeGrafter"/>
</dbReference>
<dbReference type="UniPathway" id="UPA00060"/>
<proteinExistence type="inferred from homology"/>
<sequence>MTWSEQAWAAIEPIYQSITEMPFILELQEGTLPLEKFQFYMIQDSAYLEHFGRALALIGARADGIDDALTFMRFGENAIVVENALHASYFSDFGISGRSAMEPACHHYVHYLKSTAALEPVEVAMAAVLPCFWIYKAVGDHIYAGQRAADNPYRRWIDTYAGEDFAASVQQAIRSCDNAAAAATEVMRKRMIDAFITASRLEYNFWDSAYRLVRW</sequence>
<protein>
    <recommendedName>
        <fullName evidence="1">Aminopyrimidine aminohydrolase</fullName>
        <ecNumber evidence="1">3.5.99.2</ecNumber>
    </recommendedName>
</protein>
<gene>
    <name evidence="3" type="ORF">SAMN05421747_10756</name>
</gene>
<dbReference type="Proteomes" id="UP000199577">
    <property type="component" value="Unassembled WGS sequence"/>
</dbReference>
<dbReference type="GO" id="GO:0009229">
    <property type="term" value="P:thiamine diphosphate biosynthetic process"/>
    <property type="evidence" value="ECO:0007669"/>
    <property type="project" value="UniProtKB-UniPathway"/>
</dbReference>
<comment type="pathway">
    <text evidence="1">Cofactor biosynthesis; thiamine diphosphate biosynthesis.</text>
</comment>
<accession>A0A1I1HPS4</accession>
<dbReference type="SUPFAM" id="SSF48613">
    <property type="entry name" value="Heme oxygenase-like"/>
    <property type="match status" value="1"/>
</dbReference>
<dbReference type="EC" id="3.5.99.2" evidence="1"/>
<dbReference type="AlphaFoldDB" id="A0A1I1HPS4"/>
<dbReference type="GO" id="GO:0050334">
    <property type="term" value="F:thiaminase activity"/>
    <property type="evidence" value="ECO:0007669"/>
    <property type="project" value="UniProtKB-EC"/>
</dbReference>
<evidence type="ECO:0000313" key="4">
    <source>
        <dbReference type="Proteomes" id="UP000199577"/>
    </source>
</evidence>